<dbReference type="GO" id="GO:0003677">
    <property type="term" value="F:DNA binding"/>
    <property type="evidence" value="ECO:0007669"/>
    <property type="project" value="InterPro"/>
</dbReference>
<dbReference type="InterPro" id="IPR001387">
    <property type="entry name" value="Cro/C1-type_HTH"/>
</dbReference>
<dbReference type="PROSITE" id="PS50943">
    <property type="entry name" value="HTH_CROC1"/>
    <property type="match status" value="1"/>
</dbReference>
<dbReference type="AlphaFoldDB" id="A0A936YUE5"/>
<dbReference type="RefSeq" id="WP_201663859.1">
    <property type="nucleotide sequence ID" value="NZ_JAEQNC010000022.1"/>
</dbReference>
<dbReference type="Pfam" id="PF01381">
    <property type="entry name" value="HTH_3"/>
    <property type="match status" value="1"/>
</dbReference>
<dbReference type="Gene3D" id="1.10.260.40">
    <property type="entry name" value="lambda repressor-like DNA-binding domains"/>
    <property type="match status" value="1"/>
</dbReference>
<protein>
    <submittedName>
        <fullName evidence="3">Helix-turn-helix transcriptional regulator</fullName>
    </submittedName>
</protein>
<evidence type="ECO:0000313" key="4">
    <source>
        <dbReference type="Proteomes" id="UP000633219"/>
    </source>
</evidence>
<keyword evidence="4" id="KW-1185">Reference proteome</keyword>
<accession>A0A936YUE5</accession>
<organism evidence="3 4">
    <name type="scientific">Rhizobium setariae</name>
    <dbReference type="NCBI Taxonomy" id="2801340"/>
    <lineage>
        <taxon>Bacteria</taxon>
        <taxon>Pseudomonadati</taxon>
        <taxon>Pseudomonadota</taxon>
        <taxon>Alphaproteobacteria</taxon>
        <taxon>Hyphomicrobiales</taxon>
        <taxon>Rhizobiaceae</taxon>
        <taxon>Rhizobium/Agrobacterium group</taxon>
        <taxon>Rhizobium</taxon>
    </lineage>
</organism>
<dbReference type="CDD" id="cd00093">
    <property type="entry name" value="HTH_XRE"/>
    <property type="match status" value="1"/>
</dbReference>
<dbReference type="SUPFAM" id="SSF47413">
    <property type="entry name" value="lambda repressor-like DNA-binding domains"/>
    <property type="match status" value="1"/>
</dbReference>
<comment type="caution">
    <text evidence="3">The sequence shown here is derived from an EMBL/GenBank/DDBJ whole genome shotgun (WGS) entry which is preliminary data.</text>
</comment>
<reference evidence="3" key="1">
    <citation type="submission" date="2021-01" db="EMBL/GenBank/DDBJ databases">
        <title>Rhizobium sp. strain KVB221 16S ribosomal RNA gene Genome sequencing and assembly.</title>
        <authorList>
            <person name="Kang M."/>
        </authorList>
    </citation>
    <scope>NUCLEOTIDE SEQUENCE</scope>
    <source>
        <strain evidence="3">KVB221</strain>
    </source>
</reference>
<dbReference type="EMBL" id="JAEQNC010000022">
    <property type="protein sequence ID" value="MBL0375311.1"/>
    <property type="molecule type" value="Genomic_DNA"/>
</dbReference>
<gene>
    <name evidence="3" type="ORF">JJB09_25170</name>
</gene>
<dbReference type="SMART" id="SM00530">
    <property type="entry name" value="HTH_XRE"/>
    <property type="match status" value="1"/>
</dbReference>
<evidence type="ECO:0000259" key="2">
    <source>
        <dbReference type="PROSITE" id="PS50943"/>
    </source>
</evidence>
<evidence type="ECO:0000256" key="1">
    <source>
        <dbReference type="SAM" id="MobiDB-lite"/>
    </source>
</evidence>
<sequence>MIDSDWFYRQLEREGRSLRDMAKALGLDPSAVSRMLRGERKISAEEQDGIAKYFGVPLSEVAARRRGDVVSGFGERGREPFSAGSTTTSVASTGKSDVDLGNATAGNFYDRIRGCMKGTVTIPSGVDLTEPADPEWAKLYDDD</sequence>
<feature type="compositionally biased region" description="Low complexity" evidence="1">
    <location>
        <begin position="82"/>
        <end position="94"/>
    </location>
</feature>
<dbReference type="InterPro" id="IPR010982">
    <property type="entry name" value="Lambda_DNA-bd_dom_sf"/>
</dbReference>
<proteinExistence type="predicted"/>
<feature type="domain" description="HTH cro/C1-type" evidence="2">
    <location>
        <begin position="12"/>
        <end position="61"/>
    </location>
</feature>
<name>A0A936YUE5_9HYPH</name>
<evidence type="ECO:0000313" key="3">
    <source>
        <dbReference type="EMBL" id="MBL0375311.1"/>
    </source>
</evidence>
<dbReference type="Proteomes" id="UP000633219">
    <property type="component" value="Unassembled WGS sequence"/>
</dbReference>
<feature type="region of interest" description="Disordered" evidence="1">
    <location>
        <begin position="73"/>
        <end position="97"/>
    </location>
</feature>